<evidence type="ECO:0000259" key="1">
    <source>
        <dbReference type="PROSITE" id="PS51832"/>
    </source>
</evidence>
<dbReference type="SUPFAM" id="SSF109604">
    <property type="entry name" value="HD-domain/PDEase-like"/>
    <property type="match status" value="1"/>
</dbReference>
<dbReference type="OrthoDB" id="9804747at2"/>
<evidence type="ECO:0000313" key="3">
    <source>
        <dbReference type="Proteomes" id="UP000243406"/>
    </source>
</evidence>
<dbReference type="AlphaFoldDB" id="A0A1T4ZQK5"/>
<feature type="domain" description="HD-GYP" evidence="1">
    <location>
        <begin position="55"/>
        <end position="251"/>
    </location>
</feature>
<protein>
    <submittedName>
        <fullName evidence="2">HD domain-containing protein</fullName>
    </submittedName>
</protein>
<dbReference type="InterPro" id="IPR003607">
    <property type="entry name" value="HD/PDEase_dom"/>
</dbReference>
<dbReference type="InterPro" id="IPR037522">
    <property type="entry name" value="HD_GYP_dom"/>
</dbReference>
<evidence type="ECO:0000313" key="2">
    <source>
        <dbReference type="EMBL" id="SKB24996.1"/>
    </source>
</evidence>
<gene>
    <name evidence="2" type="ORF">SAMN02745120_0231</name>
</gene>
<dbReference type="RefSeq" id="WP_079588232.1">
    <property type="nucleotide sequence ID" value="NZ_FUYN01000001.1"/>
</dbReference>
<keyword evidence="3" id="KW-1185">Reference proteome</keyword>
<dbReference type="SMART" id="SM00471">
    <property type="entry name" value="HDc"/>
    <property type="match status" value="1"/>
</dbReference>
<dbReference type="EMBL" id="FUYN01000001">
    <property type="protein sequence ID" value="SKB24996.1"/>
    <property type="molecule type" value="Genomic_DNA"/>
</dbReference>
<dbReference type="Proteomes" id="UP000243406">
    <property type="component" value="Unassembled WGS sequence"/>
</dbReference>
<proteinExistence type="predicted"/>
<accession>A0A1T4ZQK5</accession>
<dbReference type="PANTHER" id="PTHR43155:SF2">
    <property type="entry name" value="CYCLIC DI-GMP PHOSPHODIESTERASE PA4108"/>
    <property type="match status" value="1"/>
</dbReference>
<organism evidence="2 3">
    <name type="scientific">Acetoanaerobium noterae</name>
    <dbReference type="NCBI Taxonomy" id="745369"/>
    <lineage>
        <taxon>Bacteria</taxon>
        <taxon>Bacillati</taxon>
        <taxon>Bacillota</taxon>
        <taxon>Clostridia</taxon>
        <taxon>Peptostreptococcales</taxon>
        <taxon>Filifactoraceae</taxon>
        <taxon>Acetoanaerobium</taxon>
    </lineage>
</organism>
<dbReference type="Gene3D" id="1.10.3210.10">
    <property type="entry name" value="Hypothetical protein af1432"/>
    <property type="match status" value="1"/>
</dbReference>
<dbReference type="PROSITE" id="PS51832">
    <property type="entry name" value="HD_GYP"/>
    <property type="match status" value="1"/>
</dbReference>
<sequence>MYRNNKILLDTSDVINIFNEKLRHMLDKNFYFGLDSRLSEVLRENMYEKLVSIFTSLMKNIDFSNNIFLIKNANIDLLEHSINTAVYSGIIASFMNLPNSNIKNTIMGGALHDIGKIFEEEAFGLKNTVFFDEDDESIYTHVLRGKQHIDSFSDISEYAKKIILEHHEHYDGSGHPNGIDFENISLLSRIVAIANVYDAMNNKNGENGIFAPYDSVEYIMAYSGTMFDYDIVKVFFKKIIPYPIGTLVRLSDGRVGVVERIPDGFLFRPVIKIVKQLDTRIIMEEVSLMDNPSITVKAILEKTPNPSVQSYLKHGFN</sequence>
<name>A0A1T4ZQK5_9FIRM</name>
<dbReference type="CDD" id="cd00077">
    <property type="entry name" value="HDc"/>
    <property type="match status" value="1"/>
</dbReference>
<dbReference type="PANTHER" id="PTHR43155">
    <property type="entry name" value="CYCLIC DI-GMP PHOSPHODIESTERASE PA4108-RELATED"/>
    <property type="match status" value="1"/>
</dbReference>
<reference evidence="3" key="1">
    <citation type="submission" date="2017-02" db="EMBL/GenBank/DDBJ databases">
        <authorList>
            <person name="Varghese N."/>
            <person name="Submissions S."/>
        </authorList>
    </citation>
    <scope>NUCLEOTIDE SEQUENCE [LARGE SCALE GENOMIC DNA]</scope>
    <source>
        <strain evidence="3">ATCC 35199</strain>
    </source>
</reference>
<dbReference type="Pfam" id="PF13487">
    <property type="entry name" value="HD_5"/>
    <property type="match status" value="1"/>
</dbReference>